<name>A0ABY7AQ72_9ALTE</name>
<dbReference type="InterPro" id="IPR013783">
    <property type="entry name" value="Ig-like_fold"/>
</dbReference>
<dbReference type="Pfam" id="PF15892">
    <property type="entry name" value="BNR_4"/>
    <property type="match status" value="1"/>
</dbReference>
<accession>A0ABY7AQ72</accession>
<evidence type="ECO:0000313" key="2">
    <source>
        <dbReference type="EMBL" id="WAJ71703.1"/>
    </source>
</evidence>
<dbReference type="Pfam" id="PF17957">
    <property type="entry name" value="Big_7"/>
    <property type="match status" value="2"/>
</dbReference>
<organism evidence="2 3">
    <name type="scientific">Catenovulum adriaticum</name>
    <dbReference type="NCBI Taxonomy" id="2984846"/>
    <lineage>
        <taxon>Bacteria</taxon>
        <taxon>Pseudomonadati</taxon>
        <taxon>Pseudomonadota</taxon>
        <taxon>Gammaproteobacteria</taxon>
        <taxon>Alteromonadales</taxon>
        <taxon>Alteromonadaceae</taxon>
        <taxon>Catenovulum</taxon>
    </lineage>
</organism>
<evidence type="ECO:0000256" key="1">
    <source>
        <dbReference type="SAM" id="MobiDB-lite"/>
    </source>
</evidence>
<feature type="compositionally biased region" description="Acidic residues" evidence="1">
    <location>
        <begin position="936"/>
        <end position="949"/>
    </location>
</feature>
<keyword evidence="3" id="KW-1185">Reference proteome</keyword>
<proteinExistence type="predicted"/>
<feature type="region of interest" description="Disordered" evidence="1">
    <location>
        <begin position="932"/>
        <end position="959"/>
    </location>
</feature>
<geneLocation type="plasmid" evidence="2 3">
    <name>pCadTS8_1</name>
</geneLocation>
<gene>
    <name evidence="2" type="ORF">OLW01_15290</name>
</gene>
<sequence>MNNITSCIPVGDDKSATGNCRSRMKGVDLILKSLVKTSSKLLTAALLLTTANVNADVTLESDTKIADNGLYFDGSNVGYNVPNNGTDVYDFHFGRSISAHGDAVKTYKHYVFMTWYRGGKDDRHVMLTRLNTLTGKTVDIEFPHQHTGFRGDWWIGESHNTIGLAVSPINGTIHMVFDMHAYDDNNYDGKFKDDFFRYSYSVPGAAELPDADFTLDKFVKDTSEVSQGDDDYKHLTMTGDIADKGNFARLTYPKFFETTDGTLLLYMRLGGNNNGAYIFNRYDAENQKWSKFTPFNHKDQKTHGNPYNWGLYGNMKYLNGKLRVGFQQRSNDNDDKYKYQNGVYYAYSDHPQGDGDWKNHKGEPMTYPLVNSDEIKVFEPGDYITHEQPNSVYIVKDFDWTVTARGDIHIISLVQTNNNSSEADKYGFADVPKEKVYIHSYKPAGAEEFIIDTDFVGATSIYTAGDNIYIIGLNNGRPYVEMAAGGTSIFTRVYEATDGPTFAHGTIYIHDGKVYYYLQERGSGNSLPLHLQIIDLDIPTVSVNFDQPELTLIKDYSSVLISATPSIKDPARSIASVSLYVDDELVSTLNAAPFTWTESETKLQNLALGSYTVKALVTDDTGATSETFMTLNVVEGTPTVEFVKSDITVVKDYTNLEINVDASTPDSARTIDSVSLYLDDTLISTLDTAPYKWSNTEASLKGLAIGDYVLKAVVDDSKGETAETTSNLSVVDPTPSASFSQETYTVSQGYSSFSLSVDASTPVETRTIADVALYIDGNLIRKESVAPYEWGHNDDFKEELLNFPVGTHVLKAIVTDSEGLTLEVTADLIVEETVVAPEVNFSESSLSVEQGYNELTIDVTASTSMSTRTIKQVTLFVNGVQISALTSAPYQWTASETQLADLPVGTHVLKAVATDSQDLQSETTMQIVVTAKETQPDDNDPEDDNDEQDQTSGSSSGGGSTTSLFAALIVLLAIRRRYFN</sequence>
<keyword evidence="2" id="KW-0614">Plasmid</keyword>
<protein>
    <submittedName>
        <fullName evidence="2">BNR-4 repeat-containing protein</fullName>
    </submittedName>
</protein>
<dbReference type="Proteomes" id="UP001163726">
    <property type="component" value="Plasmid pCadTS8_1"/>
</dbReference>
<reference evidence="2" key="1">
    <citation type="submission" date="2022-10" db="EMBL/GenBank/DDBJ databases">
        <title>Catenovulum adriacola sp. nov. isolated in the Harbour of Susak.</title>
        <authorList>
            <person name="Schoch T."/>
            <person name="Reich S.J."/>
            <person name="Stoeferle S."/>
            <person name="Flaiz M."/>
            <person name="Kazda M."/>
            <person name="Riedel C.U."/>
            <person name="Duerre P."/>
        </authorList>
    </citation>
    <scope>NUCLEOTIDE SEQUENCE</scope>
    <source>
        <strain evidence="2">TS8</strain>
        <plasmid evidence="2">pCadTS8_1</plasmid>
    </source>
</reference>
<dbReference type="EMBL" id="CP109966">
    <property type="protein sequence ID" value="WAJ71703.1"/>
    <property type="molecule type" value="Genomic_DNA"/>
</dbReference>
<evidence type="ECO:0000313" key="3">
    <source>
        <dbReference type="Proteomes" id="UP001163726"/>
    </source>
</evidence>
<dbReference type="Gene3D" id="2.60.40.10">
    <property type="entry name" value="Immunoglobulins"/>
    <property type="match status" value="4"/>
</dbReference>
<dbReference type="RefSeq" id="WP_268076388.1">
    <property type="nucleotide sequence ID" value="NZ_CP109966.1"/>
</dbReference>